<organism evidence="1 2">
    <name type="scientific">Solanum commersonii</name>
    <name type="common">Commerson's wild potato</name>
    <name type="synonym">Commerson's nightshade</name>
    <dbReference type="NCBI Taxonomy" id="4109"/>
    <lineage>
        <taxon>Eukaryota</taxon>
        <taxon>Viridiplantae</taxon>
        <taxon>Streptophyta</taxon>
        <taxon>Embryophyta</taxon>
        <taxon>Tracheophyta</taxon>
        <taxon>Spermatophyta</taxon>
        <taxon>Magnoliopsida</taxon>
        <taxon>eudicotyledons</taxon>
        <taxon>Gunneridae</taxon>
        <taxon>Pentapetalae</taxon>
        <taxon>asterids</taxon>
        <taxon>lamiids</taxon>
        <taxon>Solanales</taxon>
        <taxon>Solanaceae</taxon>
        <taxon>Solanoideae</taxon>
        <taxon>Solaneae</taxon>
        <taxon>Solanum</taxon>
    </lineage>
</organism>
<keyword evidence="2" id="KW-1185">Reference proteome</keyword>
<proteinExistence type="predicted"/>
<accession>A0A9J5WF68</accession>
<dbReference type="Proteomes" id="UP000824120">
    <property type="component" value="Chromosome 12"/>
</dbReference>
<evidence type="ECO:0000313" key="2">
    <source>
        <dbReference type="Proteomes" id="UP000824120"/>
    </source>
</evidence>
<sequence>MMKNFLQVNSEHPLAEVIAGYAKKFREHEKNSEWAEVREFESISSQDLIPVDVEAFAKTEQLTQIAYARDPAGGAIIYLV</sequence>
<protein>
    <submittedName>
        <fullName evidence="1">Uncharacterized protein</fullName>
    </submittedName>
</protein>
<reference evidence="1 2" key="1">
    <citation type="submission" date="2020-09" db="EMBL/GenBank/DDBJ databases">
        <title>De no assembly of potato wild relative species, Solanum commersonii.</title>
        <authorList>
            <person name="Cho K."/>
        </authorList>
    </citation>
    <scope>NUCLEOTIDE SEQUENCE [LARGE SCALE GENOMIC DNA]</scope>
    <source>
        <strain evidence="1">LZ3.2</strain>
        <tissue evidence="1">Leaf</tissue>
    </source>
</reference>
<name>A0A9J5WF68_SOLCO</name>
<gene>
    <name evidence="1" type="ORF">H5410_063891</name>
</gene>
<dbReference type="EMBL" id="JACXVP010000012">
    <property type="protein sequence ID" value="KAG5574125.1"/>
    <property type="molecule type" value="Genomic_DNA"/>
</dbReference>
<dbReference type="AlphaFoldDB" id="A0A9J5WF68"/>
<evidence type="ECO:0000313" key="1">
    <source>
        <dbReference type="EMBL" id="KAG5574125.1"/>
    </source>
</evidence>
<comment type="caution">
    <text evidence="1">The sequence shown here is derived from an EMBL/GenBank/DDBJ whole genome shotgun (WGS) entry which is preliminary data.</text>
</comment>